<feature type="transmembrane region" description="Helical" evidence="6">
    <location>
        <begin position="297"/>
        <end position="318"/>
    </location>
</feature>
<keyword evidence="9" id="KW-1185">Reference proteome</keyword>
<dbReference type="PANTHER" id="PTHR16119">
    <property type="entry name" value="TRANSMEMBRANE PROTEIN 144"/>
    <property type="match status" value="1"/>
</dbReference>
<feature type="transmembrane region" description="Helical" evidence="6">
    <location>
        <begin position="357"/>
        <end position="377"/>
    </location>
</feature>
<feature type="signal peptide" evidence="7">
    <location>
        <begin position="1"/>
        <end position="24"/>
    </location>
</feature>
<feature type="transmembrane region" description="Helical" evidence="6">
    <location>
        <begin position="126"/>
        <end position="148"/>
    </location>
</feature>
<comment type="subcellular location">
    <subcellularLocation>
        <location evidence="1">Membrane</location>
        <topology evidence="1">Multi-pass membrane protein</topology>
    </subcellularLocation>
</comment>
<dbReference type="AlphaFoldDB" id="A0A401PBN8"/>
<proteinExistence type="inferred from homology"/>
<feature type="transmembrane region" description="Helical" evidence="6">
    <location>
        <begin position="330"/>
        <end position="351"/>
    </location>
</feature>
<dbReference type="GO" id="GO:0015144">
    <property type="term" value="F:carbohydrate transmembrane transporter activity"/>
    <property type="evidence" value="ECO:0007669"/>
    <property type="project" value="InterPro"/>
</dbReference>
<dbReference type="InterPro" id="IPR037185">
    <property type="entry name" value="EmrE-like"/>
</dbReference>
<dbReference type="InterPro" id="IPR012435">
    <property type="entry name" value="TMEM144"/>
</dbReference>
<keyword evidence="4 6" id="KW-1133">Transmembrane helix</keyword>
<feature type="transmembrane region" description="Helical" evidence="6">
    <location>
        <begin position="188"/>
        <end position="207"/>
    </location>
</feature>
<evidence type="ECO:0000256" key="7">
    <source>
        <dbReference type="SAM" id="SignalP"/>
    </source>
</evidence>
<dbReference type="EMBL" id="BFAA01001820">
    <property type="protein sequence ID" value="GCB70546.1"/>
    <property type="molecule type" value="Genomic_DNA"/>
</dbReference>
<protein>
    <recommendedName>
        <fullName evidence="10">Transmembrane protein 144</fullName>
    </recommendedName>
</protein>
<evidence type="ECO:0008006" key="10">
    <source>
        <dbReference type="Google" id="ProtNLM"/>
    </source>
</evidence>
<evidence type="ECO:0000313" key="8">
    <source>
        <dbReference type="EMBL" id="GCB70546.1"/>
    </source>
</evidence>
<evidence type="ECO:0000256" key="3">
    <source>
        <dbReference type="ARBA" id="ARBA00022692"/>
    </source>
</evidence>
<dbReference type="OrthoDB" id="426527at2759"/>
<dbReference type="Proteomes" id="UP000288216">
    <property type="component" value="Unassembled WGS sequence"/>
</dbReference>
<gene>
    <name evidence="8" type="ORF">scyTo_0005707</name>
</gene>
<feature type="chain" id="PRO_5019240223" description="Transmembrane protein 144" evidence="7">
    <location>
        <begin position="25"/>
        <end position="411"/>
    </location>
</feature>
<comment type="caution">
    <text evidence="8">The sequence shown here is derived from an EMBL/GenBank/DDBJ whole genome shotgun (WGS) entry which is preliminary data.</text>
</comment>
<dbReference type="SUPFAM" id="SSF103481">
    <property type="entry name" value="Multidrug resistance efflux transporter EmrE"/>
    <property type="match status" value="1"/>
</dbReference>
<keyword evidence="5 6" id="KW-0472">Membrane</keyword>
<keyword evidence="3 6" id="KW-0812">Transmembrane</keyword>
<sequence>MNTWAFGAVVYCFSITFRVPAVSCHEEEVFHSDDWKRPNITAVLAWDQSTVIVGKQSSTRQASGRNESHLAFGFAACAVSVVFFGSNFVPVKKFDTGDGMFFQWILCAAIWIVSLIMNLILKCPKFWPLAMLGGFVWATGNITVVPILKTIGLGLGVLIWAAFNLLMGWASSRFGWFGIDPEEVAKPWLNYIGAALSFTSAIIFFFVKSDINAANSSESTLPLLIDSSINTGEEAGLSDESWVDSLSPPKKRLVGSFLAVIAGLLYGSSFVPVIYIKNHALKNETKYKDASQFDLDYVFAHFSGIFLTSTIYFVIYCAIMKNKPKVYPKVLLPGFASGVMWAIANCCWFLANDFLSAVVSFPIITAVPGFIAALWGVIVFKEIKGLRNYIILGIAFCTISAGALATGFSKM</sequence>
<comment type="similarity">
    <text evidence="2">Belongs to the TMEM144 family.</text>
</comment>
<reference evidence="8 9" key="1">
    <citation type="journal article" date="2018" name="Nat. Ecol. Evol.">
        <title>Shark genomes provide insights into elasmobranch evolution and the origin of vertebrates.</title>
        <authorList>
            <person name="Hara Y"/>
            <person name="Yamaguchi K"/>
            <person name="Onimaru K"/>
            <person name="Kadota M"/>
            <person name="Koyanagi M"/>
            <person name="Keeley SD"/>
            <person name="Tatsumi K"/>
            <person name="Tanaka K"/>
            <person name="Motone F"/>
            <person name="Kageyama Y"/>
            <person name="Nozu R"/>
            <person name="Adachi N"/>
            <person name="Nishimura O"/>
            <person name="Nakagawa R"/>
            <person name="Tanegashima C"/>
            <person name="Kiyatake I"/>
            <person name="Matsumoto R"/>
            <person name="Murakumo K"/>
            <person name="Nishida K"/>
            <person name="Terakita A"/>
            <person name="Kuratani S"/>
            <person name="Sato K"/>
            <person name="Hyodo S Kuraku.S."/>
        </authorList>
    </citation>
    <scope>NUCLEOTIDE SEQUENCE [LARGE SCALE GENOMIC DNA]</scope>
</reference>
<evidence type="ECO:0000256" key="5">
    <source>
        <dbReference type="ARBA" id="ARBA00023136"/>
    </source>
</evidence>
<evidence type="ECO:0000256" key="6">
    <source>
        <dbReference type="SAM" id="Phobius"/>
    </source>
</evidence>
<feature type="transmembrane region" description="Helical" evidence="6">
    <location>
        <begin position="253"/>
        <end position="277"/>
    </location>
</feature>
<dbReference type="InterPro" id="IPR010651">
    <property type="entry name" value="Sugar_transport"/>
</dbReference>
<evidence type="ECO:0000256" key="2">
    <source>
        <dbReference type="ARBA" id="ARBA00005731"/>
    </source>
</evidence>
<evidence type="ECO:0000256" key="4">
    <source>
        <dbReference type="ARBA" id="ARBA00022989"/>
    </source>
</evidence>
<dbReference type="PANTHER" id="PTHR16119:SF17">
    <property type="entry name" value="TRANSMEMBRANE PROTEIN 144"/>
    <property type="match status" value="1"/>
</dbReference>
<feature type="transmembrane region" description="Helical" evidence="6">
    <location>
        <begin position="101"/>
        <end position="120"/>
    </location>
</feature>
<feature type="transmembrane region" description="Helical" evidence="6">
    <location>
        <begin position="70"/>
        <end position="89"/>
    </location>
</feature>
<dbReference type="Pfam" id="PF07857">
    <property type="entry name" value="TMEM144"/>
    <property type="match status" value="1"/>
</dbReference>
<dbReference type="GO" id="GO:0016020">
    <property type="term" value="C:membrane"/>
    <property type="evidence" value="ECO:0007669"/>
    <property type="project" value="UniProtKB-SubCell"/>
</dbReference>
<feature type="transmembrane region" description="Helical" evidence="6">
    <location>
        <begin position="155"/>
        <end position="176"/>
    </location>
</feature>
<name>A0A401PBN8_SCYTO</name>
<evidence type="ECO:0000313" key="9">
    <source>
        <dbReference type="Proteomes" id="UP000288216"/>
    </source>
</evidence>
<dbReference type="OMA" id="VEGGHKC"/>
<accession>A0A401PBN8</accession>
<evidence type="ECO:0000256" key="1">
    <source>
        <dbReference type="ARBA" id="ARBA00004141"/>
    </source>
</evidence>
<organism evidence="8 9">
    <name type="scientific">Scyliorhinus torazame</name>
    <name type="common">Cloudy catshark</name>
    <name type="synonym">Catulus torazame</name>
    <dbReference type="NCBI Taxonomy" id="75743"/>
    <lineage>
        <taxon>Eukaryota</taxon>
        <taxon>Metazoa</taxon>
        <taxon>Chordata</taxon>
        <taxon>Craniata</taxon>
        <taxon>Vertebrata</taxon>
        <taxon>Chondrichthyes</taxon>
        <taxon>Elasmobranchii</taxon>
        <taxon>Galeomorphii</taxon>
        <taxon>Galeoidea</taxon>
        <taxon>Carcharhiniformes</taxon>
        <taxon>Scyliorhinidae</taxon>
        <taxon>Scyliorhinus</taxon>
    </lineage>
</organism>
<dbReference type="STRING" id="75743.A0A401PBN8"/>
<keyword evidence="7" id="KW-0732">Signal</keyword>
<feature type="transmembrane region" description="Helical" evidence="6">
    <location>
        <begin position="389"/>
        <end position="408"/>
    </location>
</feature>